<evidence type="ECO:0000256" key="6">
    <source>
        <dbReference type="ARBA" id="ARBA00023136"/>
    </source>
</evidence>
<name>A0A9X8UL83_9FIRM</name>
<feature type="transmembrane region" description="Helical" evidence="7">
    <location>
        <begin position="133"/>
        <end position="155"/>
    </location>
</feature>
<reference evidence="9 10" key="1">
    <citation type="submission" date="2019-03" db="EMBL/GenBank/DDBJ databases">
        <title>Genomic Encyclopedia of Type Strains, Phase IV (KMG-IV): sequencing the most valuable type-strain genomes for metagenomic binning, comparative biology and taxonomic classification.</title>
        <authorList>
            <person name="Goeker M."/>
        </authorList>
    </citation>
    <scope>NUCLEOTIDE SEQUENCE [LARGE SCALE GENOMIC DNA]</scope>
    <source>
        <strain evidence="9 10">DSM 100433</strain>
    </source>
</reference>
<comment type="subcellular location">
    <subcellularLocation>
        <location evidence="1 7">Cell membrane</location>
        <topology evidence="1 7">Multi-pass membrane protein</topology>
    </subcellularLocation>
</comment>
<evidence type="ECO:0000259" key="8">
    <source>
        <dbReference type="PROSITE" id="PS50928"/>
    </source>
</evidence>
<keyword evidence="2 7" id="KW-0813">Transport</keyword>
<evidence type="ECO:0000256" key="3">
    <source>
        <dbReference type="ARBA" id="ARBA00022475"/>
    </source>
</evidence>
<dbReference type="InterPro" id="IPR000515">
    <property type="entry name" value="MetI-like"/>
</dbReference>
<dbReference type="EMBL" id="SLUK01000001">
    <property type="protein sequence ID" value="TCL45101.1"/>
    <property type="molecule type" value="Genomic_DNA"/>
</dbReference>
<sequence>MLRYILKRLLSMLLTLFLLATAVFFLLRFIPGSPFTRERTLSPEIEALLREKYNMDAPLWQQYLDYMGDLLHLDLGTSIQMLGVRVNDMIRNAFPVSAALGFWAILLVIVIGIPLGVLAALKRGRWPDYLISFLTTLGIAVPSFVIGSFILYVFGERLGWLPPGGLYGWRSYIGPVLALGGFSMAFVTRLTRSSMLDVTSMDYIRTARANGLPRGRIVFRHALKNALIPVVTYLGSTFAAIITGSFVVEKIFAVPGMGKYFVESINNRDYTVIMGTTLFFAALYVVMVFLVDVAYALIDPRIKLQD</sequence>
<dbReference type="Proteomes" id="UP000294682">
    <property type="component" value="Unassembled WGS sequence"/>
</dbReference>
<organism evidence="9 10">
    <name type="scientific">Harryflintia acetispora</name>
    <dbReference type="NCBI Taxonomy" id="1849041"/>
    <lineage>
        <taxon>Bacteria</taxon>
        <taxon>Bacillati</taxon>
        <taxon>Bacillota</taxon>
        <taxon>Clostridia</taxon>
        <taxon>Eubacteriales</taxon>
        <taxon>Oscillospiraceae</taxon>
        <taxon>Harryflintia</taxon>
    </lineage>
</organism>
<dbReference type="Gene3D" id="1.10.3720.10">
    <property type="entry name" value="MetI-like"/>
    <property type="match status" value="1"/>
</dbReference>
<dbReference type="Pfam" id="PF19300">
    <property type="entry name" value="BPD_transp_1_N"/>
    <property type="match status" value="1"/>
</dbReference>
<dbReference type="GO" id="GO:0005886">
    <property type="term" value="C:plasma membrane"/>
    <property type="evidence" value="ECO:0007669"/>
    <property type="project" value="UniProtKB-SubCell"/>
</dbReference>
<dbReference type="PROSITE" id="PS50928">
    <property type="entry name" value="ABC_TM1"/>
    <property type="match status" value="1"/>
</dbReference>
<dbReference type="InterPro" id="IPR035906">
    <property type="entry name" value="MetI-like_sf"/>
</dbReference>
<dbReference type="RefSeq" id="WP_079700210.1">
    <property type="nucleotide sequence ID" value="NZ_JADNAH010000086.1"/>
</dbReference>
<dbReference type="PANTHER" id="PTHR43163">
    <property type="entry name" value="DIPEPTIDE TRANSPORT SYSTEM PERMEASE PROTEIN DPPB-RELATED"/>
    <property type="match status" value="1"/>
</dbReference>
<evidence type="ECO:0000256" key="4">
    <source>
        <dbReference type="ARBA" id="ARBA00022692"/>
    </source>
</evidence>
<feature type="transmembrane region" description="Helical" evidence="7">
    <location>
        <begin position="272"/>
        <end position="298"/>
    </location>
</feature>
<dbReference type="Pfam" id="PF00528">
    <property type="entry name" value="BPD_transp_1"/>
    <property type="match status" value="1"/>
</dbReference>
<keyword evidence="6 7" id="KW-0472">Membrane</keyword>
<evidence type="ECO:0000256" key="2">
    <source>
        <dbReference type="ARBA" id="ARBA00022448"/>
    </source>
</evidence>
<evidence type="ECO:0000256" key="5">
    <source>
        <dbReference type="ARBA" id="ARBA00022989"/>
    </source>
</evidence>
<evidence type="ECO:0000313" key="9">
    <source>
        <dbReference type="EMBL" id="TCL45101.1"/>
    </source>
</evidence>
<dbReference type="AlphaFoldDB" id="A0A9X8UL83"/>
<keyword evidence="3" id="KW-1003">Cell membrane</keyword>
<feature type="transmembrane region" description="Helical" evidence="7">
    <location>
        <begin position="100"/>
        <end position="121"/>
    </location>
</feature>
<comment type="similarity">
    <text evidence="7">Belongs to the binding-protein-dependent transport system permease family.</text>
</comment>
<dbReference type="InterPro" id="IPR045621">
    <property type="entry name" value="BPD_transp_1_N"/>
</dbReference>
<dbReference type="GO" id="GO:0055085">
    <property type="term" value="P:transmembrane transport"/>
    <property type="evidence" value="ECO:0007669"/>
    <property type="project" value="InterPro"/>
</dbReference>
<keyword evidence="5 7" id="KW-1133">Transmembrane helix</keyword>
<keyword evidence="10" id="KW-1185">Reference proteome</keyword>
<proteinExistence type="inferred from homology"/>
<feature type="transmembrane region" description="Helical" evidence="7">
    <location>
        <begin position="226"/>
        <end position="252"/>
    </location>
</feature>
<keyword evidence="4 7" id="KW-0812">Transmembrane</keyword>
<dbReference type="OrthoDB" id="9769919at2"/>
<evidence type="ECO:0000313" key="10">
    <source>
        <dbReference type="Proteomes" id="UP000294682"/>
    </source>
</evidence>
<evidence type="ECO:0000256" key="7">
    <source>
        <dbReference type="RuleBase" id="RU363032"/>
    </source>
</evidence>
<protein>
    <submittedName>
        <fullName evidence="9">Oligopeptide transport system permease protein</fullName>
    </submittedName>
</protein>
<comment type="caution">
    <text evidence="9">The sequence shown here is derived from an EMBL/GenBank/DDBJ whole genome shotgun (WGS) entry which is preliminary data.</text>
</comment>
<gene>
    <name evidence="9" type="ORF">EDD78_10179</name>
</gene>
<feature type="transmembrane region" description="Helical" evidence="7">
    <location>
        <begin position="167"/>
        <end position="187"/>
    </location>
</feature>
<feature type="domain" description="ABC transmembrane type-1" evidence="8">
    <location>
        <begin position="94"/>
        <end position="295"/>
    </location>
</feature>
<dbReference type="CDD" id="cd06261">
    <property type="entry name" value="TM_PBP2"/>
    <property type="match status" value="1"/>
</dbReference>
<dbReference type="SUPFAM" id="SSF161098">
    <property type="entry name" value="MetI-like"/>
    <property type="match status" value="1"/>
</dbReference>
<evidence type="ECO:0000256" key="1">
    <source>
        <dbReference type="ARBA" id="ARBA00004651"/>
    </source>
</evidence>
<dbReference type="PANTHER" id="PTHR43163:SF6">
    <property type="entry name" value="DIPEPTIDE TRANSPORT SYSTEM PERMEASE PROTEIN DPPB-RELATED"/>
    <property type="match status" value="1"/>
</dbReference>
<accession>A0A9X8UL83</accession>